<organism evidence="2 3">
    <name type="scientific">Hyphomonas hirschiana VP5</name>
    <dbReference type="NCBI Taxonomy" id="1280951"/>
    <lineage>
        <taxon>Bacteria</taxon>
        <taxon>Pseudomonadati</taxon>
        <taxon>Pseudomonadota</taxon>
        <taxon>Alphaproteobacteria</taxon>
        <taxon>Hyphomonadales</taxon>
        <taxon>Hyphomonadaceae</taxon>
        <taxon>Hyphomonas</taxon>
    </lineage>
</organism>
<dbReference type="OrthoDB" id="9804920at2"/>
<dbReference type="Pfam" id="PF01244">
    <property type="entry name" value="Peptidase_M19"/>
    <property type="match status" value="1"/>
</dbReference>
<dbReference type="InterPro" id="IPR032466">
    <property type="entry name" value="Metal_Hydrolase"/>
</dbReference>
<sequence>MKKLLLSVAFGALLTACAPDVPQTADTAAAPAAEAEAPTQERSAAEEMHFRTLVLDTHLDTPAYFHDPSYTFSKKGSFDEDGTHVDLPRMNEGGLDGGFWVIFTPQGPLDEASYLAARNMAVLRQMSIREFAAKYAGDVELAFSTSDAERIAAAGKKIVFQSMENSYPLGTDISMLDTFYVGGLRMIAPVHFRNNQFADSATDVNEVFGGLSPLGEELVREANRLGLILDGSHASDGTVRDMLEISTTPLILSHSGPKAVYDHPRNVPDDLLIAIAEDGGVIQINAYGSYLEALPASPERLAALAELEAEFGSDTSAMDEATMTAYRAAYETVNTSFPAPRSTFEKFMEHLLYTLELVGPEHVGVGADWDGGGGVDGMKDIVDLPKVTAALVEAGYSEEDVANIWGGNVLRLMSEVDAARSADLSSPQVLN</sequence>
<name>A0A059FC80_9PROT</name>
<dbReference type="Proteomes" id="UP000025061">
    <property type="component" value="Unassembled WGS sequence"/>
</dbReference>
<protein>
    <submittedName>
        <fullName evidence="2">Dipeptidase family protein</fullName>
    </submittedName>
</protein>
<dbReference type="PANTHER" id="PTHR10443:SF12">
    <property type="entry name" value="DIPEPTIDASE"/>
    <property type="match status" value="1"/>
</dbReference>
<reference evidence="2 3" key="1">
    <citation type="submission" date="2013-04" db="EMBL/GenBank/DDBJ databases">
        <title>Hyphomonas hirschiana VP5 Genome Sequencing.</title>
        <authorList>
            <person name="Lai Q."/>
            <person name="Shao Z."/>
        </authorList>
    </citation>
    <scope>NUCLEOTIDE SEQUENCE [LARGE SCALE GENOMIC DNA]</scope>
    <source>
        <strain evidence="2 3">VP5</strain>
    </source>
</reference>
<accession>A0A059FC80</accession>
<dbReference type="PATRIC" id="fig|1280951.3.peg.3041"/>
<dbReference type="CDD" id="cd01301">
    <property type="entry name" value="rDP_like"/>
    <property type="match status" value="1"/>
</dbReference>
<proteinExistence type="predicted"/>
<dbReference type="AlphaFoldDB" id="A0A059FC80"/>
<dbReference type="EMBL" id="ARYI01000016">
    <property type="protein sequence ID" value="KCZ88235.1"/>
    <property type="molecule type" value="Genomic_DNA"/>
</dbReference>
<dbReference type="GO" id="GO:0070573">
    <property type="term" value="F:metallodipeptidase activity"/>
    <property type="evidence" value="ECO:0007669"/>
    <property type="project" value="InterPro"/>
</dbReference>
<evidence type="ECO:0000313" key="3">
    <source>
        <dbReference type="Proteomes" id="UP000025061"/>
    </source>
</evidence>
<keyword evidence="3" id="KW-1185">Reference proteome</keyword>
<evidence type="ECO:0000313" key="2">
    <source>
        <dbReference type="EMBL" id="KCZ88235.1"/>
    </source>
</evidence>
<dbReference type="PROSITE" id="PS51365">
    <property type="entry name" value="RENAL_DIPEPTIDASE_2"/>
    <property type="match status" value="1"/>
</dbReference>
<keyword evidence="1" id="KW-0732">Signal</keyword>
<dbReference type="PROSITE" id="PS51257">
    <property type="entry name" value="PROKAR_LIPOPROTEIN"/>
    <property type="match status" value="1"/>
</dbReference>
<dbReference type="MEROPS" id="M19.012"/>
<dbReference type="GO" id="GO:0006508">
    <property type="term" value="P:proteolysis"/>
    <property type="evidence" value="ECO:0007669"/>
    <property type="project" value="InterPro"/>
</dbReference>
<dbReference type="PANTHER" id="PTHR10443">
    <property type="entry name" value="MICROSOMAL DIPEPTIDASE"/>
    <property type="match status" value="1"/>
</dbReference>
<feature type="chain" id="PRO_5001577954" evidence="1">
    <location>
        <begin position="19"/>
        <end position="431"/>
    </location>
</feature>
<dbReference type="Gene3D" id="3.20.20.140">
    <property type="entry name" value="Metal-dependent hydrolases"/>
    <property type="match status" value="1"/>
</dbReference>
<dbReference type="InterPro" id="IPR008257">
    <property type="entry name" value="Pept_M19"/>
</dbReference>
<gene>
    <name evidence="2" type="ORF">HHI_15074</name>
</gene>
<feature type="signal peptide" evidence="1">
    <location>
        <begin position="1"/>
        <end position="18"/>
    </location>
</feature>
<comment type="caution">
    <text evidence="2">The sequence shown here is derived from an EMBL/GenBank/DDBJ whole genome shotgun (WGS) entry which is preliminary data.</text>
</comment>
<dbReference type="RefSeq" id="WP_011646970.1">
    <property type="nucleotide sequence ID" value="NZ_ARYI01000016.1"/>
</dbReference>
<dbReference type="SUPFAM" id="SSF51556">
    <property type="entry name" value="Metallo-dependent hydrolases"/>
    <property type="match status" value="1"/>
</dbReference>
<dbReference type="Gene3D" id="1.10.287.650">
    <property type="entry name" value="L27 domain"/>
    <property type="match status" value="1"/>
</dbReference>
<evidence type="ECO:0000256" key="1">
    <source>
        <dbReference type="SAM" id="SignalP"/>
    </source>
</evidence>